<dbReference type="Proteomes" id="UP001642540">
    <property type="component" value="Unassembled WGS sequence"/>
</dbReference>
<organism evidence="2 3">
    <name type="scientific">Orchesella dallaii</name>
    <dbReference type="NCBI Taxonomy" id="48710"/>
    <lineage>
        <taxon>Eukaryota</taxon>
        <taxon>Metazoa</taxon>
        <taxon>Ecdysozoa</taxon>
        <taxon>Arthropoda</taxon>
        <taxon>Hexapoda</taxon>
        <taxon>Collembola</taxon>
        <taxon>Entomobryomorpha</taxon>
        <taxon>Entomobryoidea</taxon>
        <taxon>Orchesellidae</taxon>
        <taxon>Orchesellinae</taxon>
        <taxon>Orchesella</taxon>
    </lineage>
</organism>
<comment type="caution">
    <text evidence="2">The sequence shown here is derived from an EMBL/GenBank/DDBJ whole genome shotgun (WGS) entry which is preliminary data.</text>
</comment>
<accession>A0ABP1QVU9</accession>
<dbReference type="InterPro" id="IPR009721">
    <property type="entry name" value="O-acyltransferase_WSD1_C"/>
</dbReference>
<dbReference type="InterPro" id="IPR045034">
    <property type="entry name" value="O-acyltransferase_WSD1-like"/>
</dbReference>
<evidence type="ECO:0000313" key="3">
    <source>
        <dbReference type="Proteomes" id="UP001642540"/>
    </source>
</evidence>
<proteinExistence type="predicted"/>
<keyword evidence="3" id="KW-1185">Reference proteome</keyword>
<gene>
    <name evidence="2" type="ORF">ODALV1_LOCUS15665</name>
</gene>
<dbReference type="Pfam" id="PF06974">
    <property type="entry name" value="WS_DGAT_C"/>
    <property type="match status" value="1"/>
</dbReference>
<evidence type="ECO:0000313" key="2">
    <source>
        <dbReference type="EMBL" id="CAL8112473.1"/>
    </source>
</evidence>
<reference evidence="2 3" key="1">
    <citation type="submission" date="2024-08" db="EMBL/GenBank/DDBJ databases">
        <authorList>
            <person name="Cucini C."/>
            <person name="Frati F."/>
        </authorList>
    </citation>
    <scope>NUCLEOTIDE SEQUENCE [LARGE SCALE GENOMIC DNA]</scope>
</reference>
<dbReference type="PANTHER" id="PTHR31650:SF1">
    <property type="entry name" value="WAX ESTER SYNTHASE_DIACYLGLYCEROL ACYLTRANSFERASE 4-RELATED"/>
    <property type="match status" value="1"/>
</dbReference>
<evidence type="ECO:0000259" key="1">
    <source>
        <dbReference type="Pfam" id="PF06974"/>
    </source>
</evidence>
<dbReference type="EMBL" id="CAXLJM020000048">
    <property type="protein sequence ID" value="CAL8112473.1"/>
    <property type="molecule type" value="Genomic_DNA"/>
</dbReference>
<feature type="domain" description="O-acyltransferase WSD1 C-terminal" evidence="1">
    <location>
        <begin position="296"/>
        <end position="429"/>
    </location>
</feature>
<protein>
    <recommendedName>
        <fullName evidence="1">O-acyltransferase WSD1 C-terminal domain-containing protein</fullName>
    </recommendedName>
</protein>
<sequence>MVEEDCTKYRPKCTLVCSLTLDGDIQLEELRELFERNVLEATLQSSSSLKFNPAQIRYPELTQYQVDFMGYRFWKEDPNFRIENHVFEMVLQDSNLVAIHQEAINKLYYRNRSPWEIILIRFNDGNEILPKTLIIARFHHSMADARSMIKLLVECLGGQPLTVANPQQKEENFVKELLYYTTFPIQFLSSIGKLILNSAANLDHKWRADVFSNEKETQKFSHVIGLSPKLLLDDIKKIAKKHNGTTSSVIMAIVSGAVGKFMDEKFMKKSIAGYILPKPDHPPTLTTHACVGAVLLPTDEKSASKRLLKCNTEFNSLKKSKLDRYNDFVGWQSGAIPNLLRNTMVRNAYFPIGITNIAGEANGLSIAGRNCSEFIFSAGTLRGCQGVLLCVSSYMEFLRISVIAKNTIFDDIQVQKLANAIGDELTILKQIVSAV</sequence>
<name>A0ABP1QVU9_9HEXA</name>
<dbReference type="PANTHER" id="PTHR31650">
    <property type="entry name" value="O-ACYLTRANSFERASE (WSD1-LIKE) FAMILY PROTEIN"/>
    <property type="match status" value="1"/>
</dbReference>